<dbReference type="RefSeq" id="WP_239672299.1">
    <property type="nucleotide sequence ID" value="NZ_CP049742.1"/>
</dbReference>
<dbReference type="EMBL" id="CP049742">
    <property type="protein sequence ID" value="QPC47626.1"/>
    <property type="molecule type" value="Genomic_DNA"/>
</dbReference>
<dbReference type="InterPro" id="IPR033463">
    <property type="entry name" value="sCache_3"/>
</dbReference>
<keyword evidence="16" id="KW-1185">Reference proteome</keyword>
<dbReference type="Gene3D" id="1.10.287.950">
    <property type="entry name" value="Methyl-accepting chemotaxis protein"/>
    <property type="match status" value="1"/>
</dbReference>
<dbReference type="SUPFAM" id="SSF103190">
    <property type="entry name" value="Sensory domain-like"/>
    <property type="match status" value="1"/>
</dbReference>
<dbReference type="SMART" id="SM00304">
    <property type="entry name" value="HAMP"/>
    <property type="match status" value="1"/>
</dbReference>
<evidence type="ECO:0000313" key="16">
    <source>
        <dbReference type="Proteomes" id="UP000593626"/>
    </source>
</evidence>
<comment type="similarity">
    <text evidence="9">Belongs to the methyl-accepting chemotaxis (MCP) protein family.</text>
</comment>
<dbReference type="AlphaFoldDB" id="A0A7S8CCT5"/>
<dbReference type="GO" id="GO:0006935">
    <property type="term" value="P:chemotaxis"/>
    <property type="evidence" value="ECO:0007669"/>
    <property type="project" value="UniProtKB-KW"/>
</dbReference>
<proteinExistence type="inferred from homology"/>
<dbReference type="PANTHER" id="PTHR32089">
    <property type="entry name" value="METHYL-ACCEPTING CHEMOTAXIS PROTEIN MCPB"/>
    <property type="match status" value="1"/>
</dbReference>
<evidence type="ECO:0000259" key="13">
    <source>
        <dbReference type="PROSITE" id="PS50111"/>
    </source>
</evidence>
<evidence type="ECO:0000256" key="3">
    <source>
        <dbReference type="ARBA" id="ARBA00022481"/>
    </source>
</evidence>
<evidence type="ECO:0000256" key="4">
    <source>
        <dbReference type="ARBA" id="ARBA00022500"/>
    </source>
</evidence>
<gene>
    <name evidence="15" type="ORF">G8O30_12015</name>
</gene>
<dbReference type="PROSITE" id="PS50885">
    <property type="entry name" value="HAMP"/>
    <property type="match status" value="1"/>
</dbReference>
<keyword evidence="5 12" id="KW-0812">Transmembrane</keyword>
<dbReference type="InterPro" id="IPR003660">
    <property type="entry name" value="HAMP_dom"/>
</dbReference>
<dbReference type="PROSITE" id="PS50111">
    <property type="entry name" value="CHEMOTAXIS_TRANSDUC_2"/>
    <property type="match status" value="1"/>
</dbReference>
<dbReference type="KEGG" id="mcui:G8O30_12015"/>
<keyword evidence="11" id="KW-0175">Coiled coil</keyword>
<dbReference type="CDD" id="cd11386">
    <property type="entry name" value="MCP_signal"/>
    <property type="match status" value="1"/>
</dbReference>
<dbReference type="Proteomes" id="UP000593626">
    <property type="component" value="Chromosome"/>
</dbReference>
<dbReference type="SUPFAM" id="SSF58104">
    <property type="entry name" value="Methyl-accepting chemotaxis protein (MCP) signaling domain"/>
    <property type="match status" value="1"/>
</dbReference>
<evidence type="ECO:0000256" key="1">
    <source>
        <dbReference type="ARBA" id="ARBA00004651"/>
    </source>
</evidence>
<evidence type="ECO:0000256" key="11">
    <source>
        <dbReference type="SAM" id="Coils"/>
    </source>
</evidence>
<name>A0A7S8CCT5_9BACI</name>
<dbReference type="InterPro" id="IPR029151">
    <property type="entry name" value="Sensor-like_sf"/>
</dbReference>
<dbReference type="PANTHER" id="PTHR32089:SF114">
    <property type="entry name" value="METHYL-ACCEPTING CHEMOTAXIS PROTEIN MCPB"/>
    <property type="match status" value="1"/>
</dbReference>
<dbReference type="Pfam" id="PF17202">
    <property type="entry name" value="sCache_3_3"/>
    <property type="match status" value="1"/>
</dbReference>
<feature type="coiled-coil region" evidence="11">
    <location>
        <begin position="244"/>
        <end position="271"/>
    </location>
</feature>
<evidence type="ECO:0000256" key="9">
    <source>
        <dbReference type="ARBA" id="ARBA00029447"/>
    </source>
</evidence>
<keyword evidence="4" id="KW-0145">Chemotaxis</keyword>
<dbReference type="Pfam" id="PF00672">
    <property type="entry name" value="HAMP"/>
    <property type="match status" value="1"/>
</dbReference>
<feature type="domain" description="HAMP" evidence="14">
    <location>
        <begin position="204"/>
        <end position="256"/>
    </location>
</feature>
<dbReference type="InterPro" id="IPR004089">
    <property type="entry name" value="MCPsignal_dom"/>
</dbReference>
<keyword evidence="2" id="KW-1003">Cell membrane</keyword>
<evidence type="ECO:0000256" key="7">
    <source>
        <dbReference type="ARBA" id="ARBA00023136"/>
    </source>
</evidence>
<evidence type="ECO:0000256" key="5">
    <source>
        <dbReference type="ARBA" id="ARBA00022692"/>
    </source>
</evidence>
<keyword evidence="6 12" id="KW-1133">Transmembrane helix</keyword>
<dbReference type="GO" id="GO:0005886">
    <property type="term" value="C:plasma membrane"/>
    <property type="evidence" value="ECO:0007669"/>
    <property type="project" value="UniProtKB-SubCell"/>
</dbReference>
<dbReference type="SMART" id="SM00283">
    <property type="entry name" value="MA"/>
    <property type="match status" value="1"/>
</dbReference>
<comment type="subcellular location">
    <subcellularLocation>
        <location evidence="1">Cell membrane</location>
        <topology evidence="1">Multi-pass membrane protein</topology>
    </subcellularLocation>
</comment>
<sequence>MKLKLGTKINIMVTSIILVLSTVIGFVVHHEITQGVKEFAVEKAKGDLALAYRYIDTHYPGNWEIKDDKLYKGSVLMNDNFDLVDTIGRDTGDTVTIFQGNTRVATNVIKEGNRAVGTTASPEVTEAVITKGETFYGEADVVGQMYQTAYMPIKDGNNQTIGIFYVGASQNIINKIISSFFTTFLPIIVLMIVIAGTSVFVFTAKINKRLRKITEGVKLAGNGDFTSTIDDKAGDELSTLSVHFNDMTKNLKEMMNEVMNTSEQVAASSEELTASAEQTSKASETIAESIQEVASGADGATTSIKTSAISLEEVSLGIQDIVKNANTISKVSLQATSKANNGGELVTRTVQQIEAISSSVKSSGEAIKSLDQRSKEIGDITNVISSIAEQTNLLALNAAIEAARAGEHGKGFAVVADEVRKLAEQSQRSSSQITALIQEIQKDMVQSNNSMKQVTVEVEDGLKIVGLTEQNFQEILEIMNSLTNQIKVMVEATDKVSINTDEVTLHFKDLTAISDDASMHSQNVAAAAEQQMASMEEISASAHALSNLAEGLSGMINRFQV</sequence>
<evidence type="ECO:0000256" key="10">
    <source>
        <dbReference type="PROSITE-ProRule" id="PRU00284"/>
    </source>
</evidence>
<reference evidence="15 16" key="1">
    <citation type="submission" date="2019-07" db="EMBL/GenBank/DDBJ databases">
        <title>Genome sequence of 2 isolates from Red Sea Mangroves.</title>
        <authorList>
            <person name="Sefrji F."/>
            <person name="Michoud G."/>
            <person name="Merlino G."/>
            <person name="Daffonchio D."/>
        </authorList>
    </citation>
    <scope>NUCLEOTIDE SEQUENCE [LARGE SCALE GENOMIC DNA]</scope>
    <source>
        <strain evidence="15 16">R1DC41</strain>
    </source>
</reference>
<feature type="transmembrane region" description="Helical" evidence="12">
    <location>
        <begin position="9"/>
        <end position="28"/>
    </location>
</feature>
<evidence type="ECO:0000259" key="14">
    <source>
        <dbReference type="PROSITE" id="PS50885"/>
    </source>
</evidence>
<keyword evidence="8 10" id="KW-0807">Transducer</keyword>
<dbReference type="CDD" id="cd06225">
    <property type="entry name" value="HAMP"/>
    <property type="match status" value="1"/>
</dbReference>
<accession>A0A7S8CCT5</accession>
<keyword evidence="3" id="KW-0488">Methylation</keyword>
<protein>
    <submittedName>
        <fullName evidence="15">Methyl-accepting chemotaxis protein</fullName>
    </submittedName>
</protein>
<dbReference type="GO" id="GO:0007165">
    <property type="term" value="P:signal transduction"/>
    <property type="evidence" value="ECO:0007669"/>
    <property type="project" value="UniProtKB-KW"/>
</dbReference>
<evidence type="ECO:0000256" key="2">
    <source>
        <dbReference type="ARBA" id="ARBA00022475"/>
    </source>
</evidence>
<organism evidence="15 16">
    <name type="scientific">Mangrovibacillus cuniculi</name>
    <dbReference type="NCBI Taxonomy" id="2593652"/>
    <lineage>
        <taxon>Bacteria</taxon>
        <taxon>Bacillati</taxon>
        <taxon>Bacillota</taxon>
        <taxon>Bacilli</taxon>
        <taxon>Bacillales</taxon>
        <taxon>Bacillaceae</taxon>
        <taxon>Mangrovibacillus</taxon>
    </lineage>
</organism>
<keyword evidence="7 12" id="KW-0472">Membrane</keyword>
<evidence type="ECO:0000313" key="15">
    <source>
        <dbReference type="EMBL" id="QPC47626.1"/>
    </source>
</evidence>
<evidence type="ECO:0000256" key="12">
    <source>
        <dbReference type="SAM" id="Phobius"/>
    </source>
</evidence>
<dbReference type="Pfam" id="PF00015">
    <property type="entry name" value="MCPsignal"/>
    <property type="match status" value="1"/>
</dbReference>
<evidence type="ECO:0000256" key="8">
    <source>
        <dbReference type="ARBA" id="ARBA00023224"/>
    </source>
</evidence>
<feature type="domain" description="Methyl-accepting transducer" evidence="13">
    <location>
        <begin position="275"/>
        <end position="546"/>
    </location>
</feature>
<feature type="transmembrane region" description="Helical" evidence="12">
    <location>
        <begin position="180"/>
        <end position="202"/>
    </location>
</feature>
<evidence type="ECO:0000256" key="6">
    <source>
        <dbReference type="ARBA" id="ARBA00022989"/>
    </source>
</evidence>